<reference evidence="5 6" key="1">
    <citation type="submission" date="2023-07" db="EMBL/GenBank/DDBJ databases">
        <title>Genomic Encyclopedia of Type Strains, Phase IV (KMG-IV): sequencing the most valuable type-strain genomes for metagenomic binning, comparative biology and taxonomic classification.</title>
        <authorList>
            <person name="Goeker M."/>
        </authorList>
    </citation>
    <scope>NUCLEOTIDE SEQUENCE [LARGE SCALE GENOMIC DNA]</scope>
    <source>
        <strain evidence="5 6">DSM 19092</strain>
    </source>
</reference>
<dbReference type="SUPFAM" id="SSF160246">
    <property type="entry name" value="EspE N-terminal domain-like"/>
    <property type="match status" value="1"/>
</dbReference>
<evidence type="ECO:0000256" key="2">
    <source>
        <dbReference type="ARBA" id="ARBA00022741"/>
    </source>
</evidence>
<dbReference type="EMBL" id="JAUSTR010000010">
    <property type="protein sequence ID" value="MDQ0163152.1"/>
    <property type="molecule type" value="Genomic_DNA"/>
</dbReference>
<keyword evidence="6" id="KW-1185">Reference proteome</keyword>
<dbReference type="Gene3D" id="3.30.450.90">
    <property type="match status" value="1"/>
</dbReference>
<proteinExistence type="inferred from homology"/>
<dbReference type="Pfam" id="PF00437">
    <property type="entry name" value="T2SSE"/>
    <property type="match status" value="1"/>
</dbReference>
<dbReference type="PANTHER" id="PTHR30258">
    <property type="entry name" value="TYPE II SECRETION SYSTEM PROTEIN GSPE-RELATED"/>
    <property type="match status" value="1"/>
</dbReference>
<sequence length="552" mass="62421">MKPTQPMRLGDLLVQSGMITEGQLEEALADKKPQQKLGDVLIQKGFITELQLVEVLEFQLGIPHVSLYNYPFDHSLLKLVPKEFAKRNFVIPLKKEGNKLYVAMADPMDYFVINDLRLSTGFTIEPVIATKSDIIRSLSKLYDMGDFDDEWIENQASLELEDVNLEDEDSPIVKLVNQIIQQAVVHNASDIHIDPQEQKVVIRYRVDGTLRTERILPKSIQDHLLTRIKILANLNITEQRIPQDGRIKMDIDFRKIDLRISTLPTIFGEKIVIRILDFSATVNDITQLGFQKENLDQFMKLIKKPHGIVLITGPTGSGKTSTMYSALNILNKEEFNIITIEDPVEYQIEGVNQIQVNPNVGLTFATGLRAILRQDPNIIMVGEIRDLETAEMAVRASMTGHLVFSTLHTNDSIGTISRLKDLGVEPFLIASSLNGVVSQRLVRKICRDCKQEENASLREKEIFTKYGMTIEKVYRGKGCPTCHMTGYRGRTAIHEVLVVNEKIRQSIMNHAPMTEIQQAAIENGFTFLIEDGLAKVKEGITTTEEILRVVME</sequence>
<name>A0ABT9VQ85_9BACI</name>
<dbReference type="CDD" id="cd01129">
    <property type="entry name" value="PulE-GspE-like"/>
    <property type="match status" value="1"/>
</dbReference>
<protein>
    <submittedName>
        <fullName evidence="5">Type IV pilus assembly protein PilB</fullName>
    </submittedName>
</protein>
<dbReference type="Gene3D" id="3.30.300.160">
    <property type="entry name" value="Type II secretion system, protein E, N-terminal domain"/>
    <property type="match status" value="1"/>
</dbReference>
<dbReference type="SUPFAM" id="SSF52540">
    <property type="entry name" value="P-loop containing nucleoside triphosphate hydrolases"/>
    <property type="match status" value="1"/>
</dbReference>
<keyword evidence="3" id="KW-0067">ATP-binding</keyword>
<dbReference type="Gene3D" id="3.40.50.300">
    <property type="entry name" value="P-loop containing nucleotide triphosphate hydrolases"/>
    <property type="match status" value="1"/>
</dbReference>
<organism evidence="5 6">
    <name type="scientific">Aeribacillus alveayuensis</name>
    <dbReference type="NCBI Taxonomy" id="279215"/>
    <lineage>
        <taxon>Bacteria</taxon>
        <taxon>Bacillati</taxon>
        <taxon>Bacillota</taxon>
        <taxon>Bacilli</taxon>
        <taxon>Bacillales</taxon>
        <taxon>Bacillaceae</taxon>
        <taxon>Aeribacillus</taxon>
    </lineage>
</organism>
<dbReference type="PANTHER" id="PTHR30258:SF1">
    <property type="entry name" value="PROTEIN TRANSPORT PROTEIN HOFB HOMOLOG"/>
    <property type="match status" value="1"/>
</dbReference>
<evidence type="ECO:0000259" key="4">
    <source>
        <dbReference type="SMART" id="SM00382"/>
    </source>
</evidence>
<evidence type="ECO:0000313" key="5">
    <source>
        <dbReference type="EMBL" id="MDQ0163152.1"/>
    </source>
</evidence>
<accession>A0ABT9VQ85</accession>
<dbReference type="InterPro" id="IPR037257">
    <property type="entry name" value="T2SS_E_N_sf"/>
</dbReference>
<evidence type="ECO:0000256" key="3">
    <source>
        <dbReference type="ARBA" id="ARBA00022840"/>
    </source>
</evidence>
<feature type="domain" description="AAA+ ATPase" evidence="4">
    <location>
        <begin position="305"/>
        <end position="428"/>
    </location>
</feature>
<dbReference type="RefSeq" id="WP_419152324.1">
    <property type="nucleotide sequence ID" value="NZ_JAUSTR010000010.1"/>
</dbReference>
<dbReference type="InterPro" id="IPR007831">
    <property type="entry name" value="T2SS_GspE_N"/>
</dbReference>
<dbReference type="InterPro" id="IPR003593">
    <property type="entry name" value="AAA+_ATPase"/>
</dbReference>
<dbReference type="SMART" id="SM00382">
    <property type="entry name" value="AAA"/>
    <property type="match status" value="1"/>
</dbReference>
<gene>
    <name evidence="5" type="ORF">J2S06_002230</name>
</gene>
<dbReference type="Pfam" id="PF05157">
    <property type="entry name" value="MshEN"/>
    <property type="match status" value="1"/>
</dbReference>
<dbReference type="InterPro" id="IPR027417">
    <property type="entry name" value="P-loop_NTPase"/>
</dbReference>
<dbReference type="Proteomes" id="UP001225646">
    <property type="component" value="Unassembled WGS sequence"/>
</dbReference>
<comment type="similarity">
    <text evidence="1">Belongs to the GSP E family.</text>
</comment>
<dbReference type="InterPro" id="IPR001482">
    <property type="entry name" value="T2SS/T4SS_dom"/>
</dbReference>
<keyword evidence="2" id="KW-0547">Nucleotide-binding</keyword>
<evidence type="ECO:0000256" key="1">
    <source>
        <dbReference type="ARBA" id="ARBA00006611"/>
    </source>
</evidence>
<evidence type="ECO:0000313" key="6">
    <source>
        <dbReference type="Proteomes" id="UP001225646"/>
    </source>
</evidence>
<comment type="caution">
    <text evidence="5">The sequence shown here is derived from an EMBL/GenBank/DDBJ whole genome shotgun (WGS) entry which is preliminary data.</text>
</comment>